<feature type="region of interest" description="Disordered" evidence="1">
    <location>
        <begin position="578"/>
        <end position="633"/>
    </location>
</feature>
<feature type="compositionally biased region" description="Pro residues" evidence="1">
    <location>
        <begin position="445"/>
        <end position="472"/>
    </location>
</feature>
<sequence length="671" mass="74649">MLFFYPLVVALFQVLCIQVAYATDQHQIWDHNGKSPCDINQAMSDACQSQTTRSLRWRRTHEPRDALNPTPSLCTCNNVFFNLLSACSKSRDVSLPDFNDWKGICQNFKIDLVQSYAWVAGYSNVDIPPWAYLPVPQNSTFNVQIAQEIATRGQWSKLQILLPVITAGGLLVCVGVAFLIYRWKRIPGGVSKWPATLRHSRTNLPFSFPRTRSVHHANRSNTWTIDTPPDATSNDYVFVDVPSPTYQSQAGHDDVKIASPIQADVRETPFAQTQDAARTSYGSEWRSTGTSSWRNLRAPSISLPWKKKLTQVKEVPLTRRFNVYEEDHSTEHTGSRPTTANFSQSHKTTTENGGDFSRHHGTIYEDEEDEGMVPSSQVPGTEDEHTSLISHQERRSNDVFLISRGGRDDFTIESGSSNPRSTIQVISPTATSQTHSVGSSAPIQPHTPTPASPPRIPPVPPAPTQRAPLPPVRPRRGRSPDIHPLAQSSQPLHQSPQPTIHPLPTLPRSPPPLHAPLMHTRKPSDPIRGPRPRSQRKPSDESLYTDHTSQSSMDHFAMLSPPLRPGQLSDLQEELISRTHTPQPRDGHIRASPALHPRLLDEANPLRRTPSPNGGSYSNSRSHSRNVSTENIIPARSDPVMLFPGSVRAVGYGGPSPNVSSDNLYHDPYSR</sequence>
<dbReference type="STRING" id="68775.A0A5C3MFA0"/>
<reference evidence="4 5" key="1">
    <citation type="journal article" date="2019" name="Nat. Ecol. Evol.">
        <title>Megaphylogeny resolves global patterns of mushroom evolution.</title>
        <authorList>
            <person name="Varga T."/>
            <person name="Krizsan K."/>
            <person name="Foldi C."/>
            <person name="Dima B."/>
            <person name="Sanchez-Garcia M."/>
            <person name="Sanchez-Ramirez S."/>
            <person name="Szollosi G.J."/>
            <person name="Szarkandi J.G."/>
            <person name="Papp V."/>
            <person name="Albert L."/>
            <person name="Andreopoulos W."/>
            <person name="Angelini C."/>
            <person name="Antonin V."/>
            <person name="Barry K.W."/>
            <person name="Bougher N.L."/>
            <person name="Buchanan P."/>
            <person name="Buyck B."/>
            <person name="Bense V."/>
            <person name="Catcheside P."/>
            <person name="Chovatia M."/>
            <person name="Cooper J."/>
            <person name="Damon W."/>
            <person name="Desjardin D."/>
            <person name="Finy P."/>
            <person name="Geml J."/>
            <person name="Haridas S."/>
            <person name="Hughes K."/>
            <person name="Justo A."/>
            <person name="Karasinski D."/>
            <person name="Kautmanova I."/>
            <person name="Kiss B."/>
            <person name="Kocsube S."/>
            <person name="Kotiranta H."/>
            <person name="LaButti K.M."/>
            <person name="Lechner B.E."/>
            <person name="Liimatainen K."/>
            <person name="Lipzen A."/>
            <person name="Lukacs Z."/>
            <person name="Mihaltcheva S."/>
            <person name="Morgado L.N."/>
            <person name="Niskanen T."/>
            <person name="Noordeloos M.E."/>
            <person name="Ohm R.A."/>
            <person name="Ortiz-Santana B."/>
            <person name="Ovrebo C."/>
            <person name="Racz N."/>
            <person name="Riley R."/>
            <person name="Savchenko A."/>
            <person name="Shiryaev A."/>
            <person name="Soop K."/>
            <person name="Spirin V."/>
            <person name="Szebenyi C."/>
            <person name="Tomsovsky M."/>
            <person name="Tulloss R.E."/>
            <person name="Uehling J."/>
            <person name="Grigoriev I.V."/>
            <person name="Vagvolgyi C."/>
            <person name="Papp T."/>
            <person name="Martin F.M."/>
            <person name="Miettinen O."/>
            <person name="Hibbett D.S."/>
            <person name="Nagy L.G."/>
        </authorList>
    </citation>
    <scope>NUCLEOTIDE SEQUENCE [LARGE SCALE GENOMIC DNA]</scope>
    <source>
        <strain evidence="4 5">CBS 166.37</strain>
    </source>
</reference>
<evidence type="ECO:0000256" key="1">
    <source>
        <dbReference type="SAM" id="MobiDB-lite"/>
    </source>
</evidence>
<feature type="compositionally biased region" description="Polar residues" evidence="1">
    <location>
        <begin position="610"/>
        <end position="631"/>
    </location>
</feature>
<keyword evidence="2" id="KW-1133">Transmembrane helix</keyword>
<protein>
    <submittedName>
        <fullName evidence="4">Uncharacterized protein</fullName>
    </submittedName>
</protein>
<accession>A0A5C3MFA0</accession>
<name>A0A5C3MFA0_9AGAR</name>
<feature type="compositionally biased region" description="Low complexity" evidence="1">
    <location>
        <begin position="484"/>
        <end position="498"/>
    </location>
</feature>
<feature type="compositionally biased region" description="Pro residues" evidence="1">
    <location>
        <begin position="499"/>
        <end position="514"/>
    </location>
</feature>
<dbReference type="OrthoDB" id="3062174at2759"/>
<keyword evidence="5" id="KW-1185">Reference proteome</keyword>
<keyword evidence="3" id="KW-0732">Signal</keyword>
<dbReference type="EMBL" id="ML213590">
    <property type="protein sequence ID" value="TFK44084.1"/>
    <property type="molecule type" value="Genomic_DNA"/>
</dbReference>
<feature type="transmembrane region" description="Helical" evidence="2">
    <location>
        <begin position="160"/>
        <end position="181"/>
    </location>
</feature>
<proteinExistence type="predicted"/>
<feature type="compositionally biased region" description="Polar residues" evidence="1">
    <location>
        <begin position="335"/>
        <end position="352"/>
    </location>
</feature>
<gene>
    <name evidence="4" type="ORF">BDQ12DRAFT_730192</name>
</gene>
<feature type="region of interest" description="Disordered" evidence="1">
    <location>
        <begin position="326"/>
        <end position="551"/>
    </location>
</feature>
<feature type="compositionally biased region" description="Polar residues" evidence="1">
    <location>
        <begin position="413"/>
        <end position="441"/>
    </location>
</feature>
<evidence type="ECO:0000313" key="4">
    <source>
        <dbReference type="EMBL" id="TFK44084.1"/>
    </source>
</evidence>
<feature type="chain" id="PRO_5022927269" evidence="3">
    <location>
        <begin position="23"/>
        <end position="671"/>
    </location>
</feature>
<feature type="signal peptide" evidence="3">
    <location>
        <begin position="1"/>
        <end position="22"/>
    </location>
</feature>
<evidence type="ECO:0000256" key="2">
    <source>
        <dbReference type="SAM" id="Phobius"/>
    </source>
</evidence>
<feature type="compositionally biased region" description="Basic and acidic residues" evidence="1">
    <location>
        <begin position="382"/>
        <end position="397"/>
    </location>
</feature>
<feature type="region of interest" description="Disordered" evidence="1">
    <location>
        <begin position="271"/>
        <end position="291"/>
    </location>
</feature>
<evidence type="ECO:0000256" key="3">
    <source>
        <dbReference type="SAM" id="SignalP"/>
    </source>
</evidence>
<organism evidence="4 5">
    <name type="scientific">Crucibulum laeve</name>
    <dbReference type="NCBI Taxonomy" id="68775"/>
    <lineage>
        <taxon>Eukaryota</taxon>
        <taxon>Fungi</taxon>
        <taxon>Dikarya</taxon>
        <taxon>Basidiomycota</taxon>
        <taxon>Agaricomycotina</taxon>
        <taxon>Agaricomycetes</taxon>
        <taxon>Agaricomycetidae</taxon>
        <taxon>Agaricales</taxon>
        <taxon>Agaricineae</taxon>
        <taxon>Nidulariaceae</taxon>
        <taxon>Crucibulum</taxon>
    </lineage>
</organism>
<dbReference type="Proteomes" id="UP000308652">
    <property type="component" value="Unassembled WGS sequence"/>
</dbReference>
<keyword evidence="2" id="KW-0812">Transmembrane</keyword>
<feature type="region of interest" description="Disordered" evidence="1">
    <location>
        <begin position="652"/>
        <end position="671"/>
    </location>
</feature>
<keyword evidence="2" id="KW-0472">Membrane</keyword>
<evidence type="ECO:0000313" key="5">
    <source>
        <dbReference type="Proteomes" id="UP000308652"/>
    </source>
</evidence>
<dbReference type="AlphaFoldDB" id="A0A5C3MFA0"/>